<proteinExistence type="predicted"/>
<keyword evidence="1" id="KW-1133">Transmembrane helix</keyword>
<accession>A0A0G4E4J6</accession>
<feature type="transmembrane region" description="Helical" evidence="1">
    <location>
        <begin position="27"/>
        <end position="46"/>
    </location>
</feature>
<reference evidence="2" key="2">
    <citation type="submission" date="2015-06" db="EMBL/GenBank/DDBJ databases">
        <title>Environmentally co-occuring mercury resistance plasmids are genetically and phenotypically diverse and confer variable context-dependent fitness effects.</title>
        <authorList>
            <person name="Hall J.P.J."/>
            <person name="Harrison E."/>
            <person name="Lilley A.K."/>
            <person name="Paterson S."/>
            <person name="Spiers A.J."/>
            <person name="Brockhurst M.A."/>
        </authorList>
    </citation>
    <scope>NUCLEOTIDE SEQUENCE [LARGE SCALE GENOMIC DNA]</scope>
    <source>
        <strain evidence="2">SBW25</strain>
        <plasmid evidence="2">pQBR57</plasmid>
    </source>
</reference>
<keyword evidence="2" id="KW-0614">Plasmid</keyword>
<evidence type="ECO:0000313" key="2">
    <source>
        <dbReference type="EMBL" id="CEK42160.1"/>
    </source>
</evidence>
<reference evidence="2" key="1">
    <citation type="submission" date="2014-12" db="EMBL/GenBank/DDBJ databases">
        <authorList>
            <person name="Hall J."/>
        </authorList>
    </citation>
    <scope>NUCLEOTIDE SEQUENCE [LARGE SCALE GENOMIC DNA]</scope>
    <source>
        <strain evidence="2">SBW25</strain>
        <plasmid evidence="2">pQBR57</plasmid>
    </source>
</reference>
<keyword evidence="1" id="KW-0812">Transmembrane</keyword>
<sequence>MEKKTKYGPPLKQFNLLGTSELRQGKLMVVLLFVIAASVAIIGFLVSQNIALTRANVQLNDERVMYGFPNADGVFVSSKVIPRTHIEGFVTWYIQNYYNFMPESAEANATEALRIMSPSLRVKQEAPLRTLARQSIEQEITQVFAPETKYTIEEKPGVGYIVSFRGQRIRATLNKVYNSRRYDVKLLIRTIKPSAHFDWALVVDDFIAQEI</sequence>
<gene>
    <name evidence="2" type="ORF">PQBR57_0207</name>
</gene>
<dbReference type="RefSeq" id="WP_192963352.1">
    <property type="nucleotide sequence ID" value="NZ_LN713926.1"/>
</dbReference>
<geneLocation type="plasmid" evidence="2">
    <name>pQBR57</name>
</geneLocation>
<protein>
    <submittedName>
        <fullName evidence="2">Uncharacterized protein</fullName>
    </submittedName>
</protein>
<dbReference type="AlphaFoldDB" id="A0A0G4E4J6"/>
<dbReference type="EMBL" id="LN713926">
    <property type="protein sequence ID" value="CEK42160.1"/>
    <property type="molecule type" value="Genomic_DNA"/>
</dbReference>
<name>A0A0G4E4J6_PSEFS</name>
<organism evidence="2">
    <name type="scientific">Pseudomonas fluorescens (strain SBW25)</name>
    <dbReference type="NCBI Taxonomy" id="216595"/>
    <lineage>
        <taxon>Bacteria</taxon>
        <taxon>Pseudomonadati</taxon>
        <taxon>Pseudomonadota</taxon>
        <taxon>Gammaproteobacteria</taxon>
        <taxon>Pseudomonadales</taxon>
        <taxon>Pseudomonadaceae</taxon>
        <taxon>Pseudomonas</taxon>
    </lineage>
</organism>
<evidence type="ECO:0000256" key="1">
    <source>
        <dbReference type="SAM" id="Phobius"/>
    </source>
</evidence>
<keyword evidence="1" id="KW-0472">Membrane</keyword>